<organism evidence="1 2">
    <name type="scientific">Prunus dulcis</name>
    <name type="common">Almond</name>
    <name type="synonym">Amygdalus dulcis</name>
    <dbReference type="NCBI Taxonomy" id="3755"/>
    <lineage>
        <taxon>Eukaryota</taxon>
        <taxon>Viridiplantae</taxon>
        <taxon>Streptophyta</taxon>
        <taxon>Embryophyta</taxon>
        <taxon>Tracheophyta</taxon>
        <taxon>Spermatophyta</taxon>
        <taxon>Magnoliopsida</taxon>
        <taxon>eudicotyledons</taxon>
        <taxon>Gunneridae</taxon>
        <taxon>Pentapetalae</taxon>
        <taxon>rosids</taxon>
        <taxon>fabids</taxon>
        <taxon>Rosales</taxon>
        <taxon>Rosaceae</taxon>
        <taxon>Amygdaloideae</taxon>
        <taxon>Amygdaleae</taxon>
        <taxon>Prunus</taxon>
    </lineage>
</organism>
<dbReference type="EMBL" id="JAJFAZ020000001">
    <property type="protein sequence ID" value="KAI5351604.1"/>
    <property type="molecule type" value="Genomic_DNA"/>
</dbReference>
<dbReference type="PANTHER" id="PTHR33710:SF77">
    <property type="entry name" value="DNASE I-LIKE SUPERFAMILY PROTEIN"/>
    <property type="match status" value="1"/>
</dbReference>
<dbReference type="PANTHER" id="PTHR33710">
    <property type="entry name" value="BNAC02G09200D PROTEIN"/>
    <property type="match status" value="1"/>
</dbReference>
<accession>A0AAD5F391</accession>
<reference evidence="1 2" key="1">
    <citation type="journal article" date="2022" name="G3 (Bethesda)">
        <title>Whole-genome sequence and methylome profiling of the almond [Prunus dulcis (Mill.) D.A. Webb] cultivar 'Nonpareil'.</title>
        <authorList>
            <person name="D'Amico-Willman K.M."/>
            <person name="Ouma W.Z."/>
            <person name="Meulia T."/>
            <person name="Sideli G.M."/>
            <person name="Gradziel T.M."/>
            <person name="Fresnedo-Ramirez J."/>
        </authorList>
    </citation>
    <scope>NUCLEOTIDE SEQUENCE [LARGE SCALE GENOMIC DNA]</scope>
    <source>
        <strain evidence="1">Clone GOH B32 T37-40</strain>
    </source>
</reference>
<evidence type="ECO:0000313" key="2">
    <source>
        <dbReference type="Proteomes" id="UP001054821"/>
    </source>
</evidence>
<comment type="caution">
    <text evidence="1">The sequence shown here is derived from an EMBL/GenBank/DDBJ whole genome shotgun (WGS) entry which is preliminary data.</text>
</comment>
<dbReference type="Proteomes" id="UP001054821">
    <property type="component" value="Chromosome 1"/>
</dbReference>
<name>A0AAD5F391_PRUDU</name>
<protein>
    <recommendedName>
        <fullName evidence="3">DNAse I-like superfamily protein</fullName>
    </recommendedName>
</protein>
<dbReference type="AlphaFoldDB" id="A0AAD5F391"/>
<proteinExistence type="predicted"/>
<gene>
    <name evidence="1" type="ORF">L3X38_004495</name>
</gene>
<sequence>MVFERLNRAISNLQWRGLFPEAHVQYLPGTESDHNPIKIGLTSSFRYSLNNRPFRFKAMWMKHEGFADFIEQRWPQLSDSALRKSYGLVEPLK</sequence>
<keyword evidence="2" id="KW-1185">Reference proteome</keyword>
<evidence type="ECO:0008006" key="3">
    <source>
        <dbReference type="Google" id="ProtNLM"/>
    </source>
</evidence>
<evidence type="ECO:0000313" key="1">
    <source>
        <dbReference type="EMBL" id="KAI5351604.1"/>
    </source>
</evidence>